<sequence>MPDCHGSRTQLTHPPIRWSLSFTLRLLTPSHMRAEIPHEGAMADLVWSDPDSEKEDFAISPRYVDVTQFIQRSSWSRSLRNYNPGNLNGDVFLDQR</sequence>
<dbReference type="Gene3D" id="3.60.21.10">
    <property type="match status" value="1"/>
</dbReference>
<dbReference type="EMBL" id="JACYCF010000019">
    <property type="protein sequence ID" value="KAF8750971.1"/>
    <property type="molecule type" value="Genomic_DNA"/>
</dbReference>
<proteinExistence type="predicted"/>
<name>A0A8H7M1K9_9AGAM</name>
<dbReference type="SUPFAM" id="SSF56300">
    <property type="entry name" value="Metallo-dependent phosphatases"/>
    <property type="match status" value="1"/>
</dbReference>
<gene>
    <name evidence="1" type="ORF">RHS01_08864</name>
</gene>
<protein>
    <submittedName>
        <fullName evidence="1">Serine threonine-protein phosphatase</fullName>
    </submittedName>
</protein>
<accession>A0A8H7M1K9</accession>
<evidence type="ECO:0000313" key="2">
    <source>
        <dbReference type="Proteomes" id="UP000614334"/>
    </source>
</evidence>
<dbReference type="Proteomes" id="UP000614334">
    <property type="component" value="Unassembled WGS sequence"/>
</dbReference>
<dbReference type="InterPro" id="IPR029052">
    <property type="entry name" value="Metallo-depent_PP-like"/>
</dbReference>
<comment type="caution">
    <text evidence="1">The sequence shown here is derived from an EMBL/GenBank/DDBJ whole genome shotgun (WGS) entry which is preliminary data.</text>
</comment>
<dbReference type="AlphaFoldDB" id="A0A8H7M1K9"/>
<evidence type="ECO:0000313" key="1">
    <source>
        <dbReference type="EMBL" id="KAF8750971.1"/>
    </source>
</evidence>
<organism evidence="1 2">
    <name type="scientific">Rhizoctonia solani</name>
    <dbReference type="NCBI Taxonomy" id="456999"/>
    <lineage>
        <taxon>Eukaryota</taxon>
        <taxon>Fungi</taxon>
        <taxon>Dikarya</taxon>
        <taxon>Basidiomycota</taxon>
        <taxon>Agaricomycotina</taxon>
        <taxon>Agaricomycetes</taxon>
        <taxon>Cantharellales</taxon>
        <taxon>Ceratobasidiaceae</taxon>
        <taxon>Rhizoctonia</taxon>
    </lineage>
</organism>
<reference evidence="1" key="1">
    <citation type="submission" date="2020-09" db="EMBL/GenBank/DDBJ databases">
        <title>Comparative genome analyses of four rice-infecting Rhizoctonia solani isolates reveal extensive enrichment of homogalacturonan modification genes.</title>
        <authorList>
            <person name="Lee D.-Y."/>
            <person name="Jeon J."/>
            <person name="Kim K.-T."/>
            <person name="Cheong K."/>
            <person name="Song H."/>
            <person name="Choi G."/>
            <person name="Ko J."/>
            <person name="Opiyo S.O."/>
            <person name="Zuo S."/>
            <person name="Madhav S."/>
            <person name="Lee Y.-H."/>
            <person name="Wang G.-L."/>
        </authorList>
    </citation>
    <scope>NUCLEOTIDE SEQUENCE</scope>
    <source>
        <strain evidence="1">AG1-IA B2</strain>
    </source>
</reference>